<dbReference type="GO" id="GO:0000287">
    <property type="term" value="F:magnesium ion binding"/>
    <property type="evidence" value="ECO:0007669"/>
    <property type="project" value="UniProtKB-UniRule"/>
</dbReference>
<sequence length="247" mass="27374">MLKKLEEIARLAGAEIMKIYATDFAVIEKEDKSPLTEADKAANAVICAELAKNWPDIPILSEEIKNAEYSERKDWKQMFVVDPIDGTKEFIKKNGEFTVNIALVENGVPTVGVVYAPAIDDMYAADESGASLNDEKLPLQINETPEKSLTIVASRSHMSQETQDYVDSLKETTESIELTSVGSSLKLCYVASGKADQYPRLAPTMEWDTAAAHAVALAAGKQVLNFETRQPLQYNKENLLNPWFLVK</sequence>
<feature type="binding site" evidence="5">
    <location>
        <position position="62"/>
    </location>
    <ligand>
        <name>Mg(2+)</name>
        <dbReference type="ChEBI" id="CHEBI:18420"/>
        <label>1</label>
        <note>catalytic</note>
    </ligand>
</feature>
<dbReference type="GO" id="GO:0005886">
    <property type="term" value="C:plasma membrane"/>
    <property type="evidence" value="ECO:0007669"/>
    <property type="project" value="UniProtKB-SubCell"/>
</dbReference>
<comment type="caution">
    <text evidence="6">The sequence shown here is derived from an EMBL/GenBank/DDBJ whole genome shotgun (WGS) entry which is preliminary data.</text>
</comment>
<evidence type="ECO:0000256" key="1">
    <source>
        <dbReference type="ARBA" id="ARBA00001625"/>
    </source>
</evidence>
<keyword evidence="4" id="KW-0472">Membrane</keyword>
<feature type="binding site" evidence="5">
    <location>
        <position position="208"/>
    </location>
    <ligand>
        <name>Mg(2+)</name>
        <dbReference type="ChEBI" id="CHEBI:18420"/>
        <label>1</label>
        <note>catalytic</note>
    </ligand>
</feature>
<reference evidence="6 7" key="1">
    <citation type="journal article" date="2010" name="J. Bacteriol.">
        <title>Genome sequence of Lentisphaera araneosa HTCC2155T, the type species of the order Lentisphaerales in the phylum Lentisphaerae.</title>
        <authorList>
            <person name="Thrash J.C."/>
            <person name="Cho J.C."/>
            <person name="Vergin K.L."/>
            <person name="Morris R.M."/>
            <person name="Giovannoni S.J."/>
        </authorList>
    </citation>
    <scope>NUCLEOTIDE SEQUENCE [LARGE SCALE GENOMIC DNA]</scope>
    <source>
        <strain evidence="6 7">HTCC2155</strain>
    </source>
</reference>
<dbReference type="InterPro" id="IPR000760">
    <property type="entry name" value="Inositol_monophosphatase-like"/>
</dbReference>
<gene>
    <name evidence="4" type="primary">cysQ</name>
    <name evidence="6" type="ORF">LNTAR_04306</name>
</gene>
<dbReference type="PANTHER" id="PTHR43028">
    <property type="entry name" value="3'(2'),5'-BISPHOSPHATE NUCLEOTIDASE 1"/>
    <property type="match status" value="1"/>
</dbReference>
<feature type="binding site" evidence="4">
    <location>
        <position position="82"/>
    </location>
    <ligand>
        <name>Mg(2+)</name>
        <dbReference type="ChEBI" id="CHEBI:18420"/>
        <label>1</label>
    </ligand>
</feature>
<dbReference type="CDD" id="cd01638">
    <property type="entry name" value="CysQ"/>
    <property type="match status" value="1"/>
</dbReference>
<dbReference type="InterPro" id="IPR006240">
    <property type="entry name" value="CysQ"/>
</dbReference>
<dbReference type="PROSITE" id="PS00629">
    <property type="entry name" value="IMP_1"/>
    <property type="match status" value="1"/>
</dbReference>
<comment type="subcellular location">
    <subcellularLocation>
        <location evidence="4">Cell membrane</location>
        <topology evidence="4">Peripheral membrane protein</topology>
        <orientation evidence="4">Cytoplasmic side</orientation>
    </subcellularLocation>
</comment>
<dbReference type="PANTHER" id="PTHR43028:SF5">
    <property type="entry name" value="3'(2'),5'-BISPHOSPHATE NUCLEOTIDASE 1"/>
    <property type="match status" value="1"/>
</dbReference>
<feature type="binding site" evidence="5">
    <location>
        <position position="85"/>
    </location>
    <ligand>
        <name>Mg(2+)</name>
        <dbReference type="ChEBI" id="CHEBI:18420"/>
        <label>1</label>
        <note>catalytic</note>
    </ligand>
</feature>
<keyword evidence="4" id="KW-0378">Hydrolase</keyword>
<dbReference type="PRINTS" id="PR00377">
    <property type="entry name" value="IMPHPHTASES"/>
</dbReference>
<feature type="binding site" evidence="4">
    <location>
        <position position="62"/>
    </location>
    <ligand>
        <name>Mg(2+)</name>
        <dbReference type="ChEBI" id="CHEBI:18420"/>
        <label>1</label>
    </ligand>
</feature>
<feature type="binding site" evidence="4">
    <location>
        <position position="62"/>
    </location>
    <ligand>
        <name>substrate</name>
    </ligand>
</feature>
<protein>
    <recommendedName>
        <fullName evidence="4">3'(2'),5'-bisphosphate nucleotidase CysQ</fullName>
        <ecNumber evidence="4">3.1.3.7</ecNumber>
    </recommendedName>
    <alternativeName>
        <fullName evidence="4">3'(2'),5-bisphosphonucleoside 3'(2')-phosphohydrolase</fullName>
    </alternativeName>
    <alternativeName>
        <fullName evidence="4">3'-phosphoadenosine 5'-phosphate phosphatase</fullName>
        <shortName evidence="4">PAP phosphatase</shortName>
    </alternativeName>
</protein>
<keyword evidence="7" id="KW-1185">Reference proteome</keyword>
<feature type="binding site" evidence="5">
    <location>
        <position position="84"/>
    </location>
    <ligand>
        <name>Mg(2+)</name>
        <dbReference type="ChEBI" id="CHEBI:18420"/>
        <label>1</label>
        <note>catalytic</note>
    </ligand>
</feature>
<dbReference type="OrthoDB" id="9785695at2"/>
<keyword evidence="4" id="KW-1003">Cell membrane</keyword>
<accession>A6DQG0</accession>
<keyword evidence="3 4" id="KW-0460">Magnesium</keyword>
<feature type="binding site" evidence="4">
    <location>
        <position position="208"/>
    </location>
    <ligand>
        <name>Mg(2+)</name>
        <dbReference type="ChEBI" id="CHEBI:18420"/>
        <label>2</label>
    </ligand>
</feature>
<dbReference type="Gene3D" id="3.40.190.80">
    <property type="match status" value="1"/>
</dbReference>
<keyword evidence="2 4" id="KW-0479">Metal-binding</keyword>
<dbReference type="Proteomes" id="UP000004947">
    <property type="component" value="Unassembled WGS sequence"/>
</dbReference>
<dbReference type="Gene3D" id="3.30.540.10">
    <property type="entry name" value="Fructose-1,6-Bisphosphatase, subunit A, domain 1"/>
    <property type="match status" value="1"/>
</dbReference>
<comment type="similarity">
    <text evidence="4">Belongs to the inositol monophosphatase superfamily. CysQ family.</text>
</comment>
<evidence type="ECO:0000256" key="4">
    <source>
        <dbReference type="HAMAP-Rule" id="MF_02095"/>
    </source>
</evidence>
<feature type="binding site" evidence="5">
    <location>
        <position position="82"/>
    </location>
    <ligand>
        <name>Mg(2+)</name>
        <dbReference type="ChEBI" id="CHEBI:18420"/>
        <label>1</label>
        <note>catalytic</note>
    </ligand>
</feature>
<dbReference type="GO" id="GO:0050427">
    <property type="term" value="P:3'-phosphoadenosine 5'-phosphosulfate metabolic process"/>
    <property type="evidence" value="ECO:0007669"/>
    <property type="project" value="TreeGrafter"/>
</dbReference>
<feature type="binding site" evidence="4">
    <location>
        <begin position="84"/>
        <end position="87"/>
    </location>
    <ligand>
        <name>substrate</name>
    </ligand>
</feature>
<dbReference type="InterPro" id="IPR050725">
    <property type="entry name" value="CysQ/Inositol_MonoPase"/>
</dbReference>
<dbReference type="GO" id="GO:0000103">
    <property type="term" value="P:sulfate assimilation"/>
    <property type="evidence" value="ECO:0007669"/>
    <property type="project" value="TreeGrafter"/>
</dbReference>
<evidence type="ECO:0000256" key="3">
    <source>
        <dbReference type="ARBA" id="ARBA00022842"/>
    </source>
</evidence>
<name>A6DQG0_9BACT</name>
<dbReference type="EC" id="3.1.3.7" evidence="4"/>
<evidence type="ECO:0000313" key="7">
    <source>
        <dbReference type="Proteomes" id="UP000004947"/>
    </source>
</evidence>
<dbReference type="eggNOG" id="COG1218">
    <property type="taxonomic scope" value="Bacteria"/>
</dbReference>
<evidence type="ECO:0000256" key="2">
    <source>
        <dbReference type="ARBA" id="ARBA00022723"/>
    </source>
</evidence>
<feature type="binding site" evidence="4">
    <location>
        <position position="85"/>
    </location>
    <ligand>
        <name>Mg(2+)</name>
        <dbReference type="ChEBI" id="CHEBI:18420"/>
        <label>2</label>
    </ligand>
</feature>
<dbReference type="Pfam" id="PF00459">
    <property type="entry name" value="Inositol_P"/>
    <property type="match status" value="1"/>
</dbReference>
<dbReference type="EMBL" id="ABCK01000020">
    <property type="protein sequence ID" value="EDM26041.1"/>
    <property type="molecule type" value="Genomic_DNA"/>
</dbReference>
<evidence type="ECO:0000256" key="5">
    <source>
        <dbReference type="PIRSR" id="PIRSR600760-2"/>
    </source>
</evidence>
<dbReference type="NCBIfam" id="TIGR01331">
    <property type="entry name" value="bisphos_cysQ"/>
    <property type="match status" value="1"/>
</dbReference>
<evidence type="ECO:0000313" key="6">
    <source>
        <dbReference type="EMBL" id="EDM26041.1"/>
    </source>
</evidence>
<comment type="function">
    <text evidence="4">Converts adenosine-3',5'-bisphosphate (PAP) to AMP.</text>
</comment>
<proteinExistence type="inferred from homology"/>
<dbReference type="AlphaFoldDB" id="A6DQG0"/>
<dbReference type="RefSeq" id="WP_007280087.1">
    <property type="nucleotide sequence ID" value="NZ_ABCK01000020.1"/>
</dbReference>
<dbReference type="SUPFAM" id="SSF56655">
    <property type="entry name" value="Carbohydrate phosphatase"/>
    <property type="match status" value="1"/>
</dbReference>
<feature type="binding site" evidence="4">
    <location>
        <position position="84"/>
    </location>
    <ligand>
        <name>Mg(2+)</name>
        <dbReference type="ChEBI" id="CHEBI:18420"/>
        <label>1</label>
    </ligand>
</feature>
<comment type="cofactor">
    <cofactor evidence="4 5">
        <name>Mg(2+)</name>
        <dbReference type="ChEBI" id="CHEBI:18420"/>
    </cofactor>
</comment>
<comment type="catalytic activity">
    <reaction evidence="1 4">
        <text>adenosine 3',5'-bisphosphate + H2O = AMP + phosphate</text>
        <dbReference type="Rhea" id="RHEA:10040"/>
        <dbReference type="ChEBI" id="CHEBI:15377"/>
        <dbReference type="ChEBI" id="CHEBI:43474"/>
        <dbReference type="ChEBI" id="CHEBI:58343"/>
        <dbReference type="ChEBI" id="CHEBI:456215"/>
        <dbReference type="EC" id="3.1.3.7"/>
    </reaction>
</comment>
<dbReference type="InterPro" id="IPR020583">
    <property type="entry name" value="Inositol_monoP_metal-BS"/>
</dbReference>
<dbReference type="STRING" id="313628.LNTAR_04306"/>
<dbReference type="GO" id="GO:0008441">
    <property type="term" value="F:3'(2'),5'-bisphosphate nucleotidase activity"/>
    <property type="evidence" value="ECO:0007669"/>
    <property type="project" value="UniProtKB-UniRule"/>
</dbReference>
<feature type="binding site" evidence="4">
    <location>
        <position position="82"/>
    </location>
    <ligand>
        <name>Mg(2+)</name>
        <dbReference type="ChEBI" id="CHEBI:18420"/>
        <label>2</label>
    </ligand>
</feature>
<organism evidence="6 7">
    <name type="scientific">Lentisphaera araneosa HTCC2155</name>
    <dbReference type="NCBI Taxonomy" id="313628"/>
    <lineage>
        <taxon>Bacteria</taxon>
        <taxon>Pseudomonadati</taxon>
        <taxon>Lentisphaerota</taxon>
        <taxon>Lentisphaeria</taxon>
        <taxon>Lentisphaerales</taxon>
        <taxon>Lentisphaeraceae</taxon>
        <taxon>Lentisphaera</taxon>
    </lineage>
</organism>
<feature type="binding site" evidence="4">
    <location>
        <position position="208"/>
    </location>
    <ligand>
        <name>substrate</name>
    </ligand>
</feature>
<dbReference type="HAMAP" id="MF_02095">
    <property type="entry name" value="CysQ"/>
    <property type="match status" value="1"/>
</dbReference>